<dbReference type="Pfam" id="PF08085">
    <property type="entry name" value="Entericidin"/>
    <property type="match status" value="1"/>
</dbReference>
<dbReference type="AlphaFoldDB" id="A0A328BGJ2"/>
<name>A0A328BGJ2_9CAUL</name>
<dbReference type="GO" id="GO:0009636">
    <property type="term" value="P:response to toxic substance"/>
    <property type="evidence" value="ECO:0007669"/>
    <property type="project" value="InterPro"/>
</dbReference>
<feature type="chain" id="PRO_5016385460" evidence="7">
    <location>
        <begin position="18"/>
        <end position="45"/>
    </location>
</feature>
<dbReference type="PROSITE" id="PS51257">
    <property type="entry name" value="PROKAR_LIPOPROTEIN"/>
    <property type="match status" value="1"/>
</dbReference>
<sequence length="45" mass="4468">MRKVFLLAVLAASMATAACNTVAGAGRDVQSAGEAVTSTAQDAKN</sequence>
<dbReference type="Proteomes" id="UP000249524">
    <property type="component" value="Unassembled WGS sequence"/>
</dbReference>
<evidence type="ECO:0000256" key="1">
    <source>
        <dbReference type="ARBA" id="ARBA00010296"/>
    </source>
</evidence>
<dbReference type="EMBL" id="QFYS01000005">
    <property type="protein sequence ID" value="RAK64994.1"/>
    <property type="molecule type" value="Genomic_DNA"/>
</dbReference>
<evidence type="ECO:0000313" key="9">
    <source>
        <dbReference type="Proteomes" id="UP000249524"/>
    </source>
</evidence>
<evidence type="ECO:0000256" key="2">
    <source>
        <dbReference type="ARBA" id="ARBA00022475"/>
    </source>
</evidence>
<keyword evidence="3 7" id="KW-0732">Signal</keyword>
<reference evidence="8 9" key="1">
    <citation type="submission" date="2018-05" db="EMBL/GenBank/DDBJ databases">
        <authorList>
            <person name="Lanie J.A."/>
            <person name="Ng W.-L."/>
            <person name="Kazmierczak K.M."/>
            <person name="Andrzejewski T.M."/>
            <person name="Davidsen T.M."/>
            <person name="Wayne K.J."/>
            <person name="Tettelin H."/>
            <person name="Glass J.I."/>
            <person name="Rusch D."/>
            <person name="Podicherti R."/>
            <person name="Tsui H.-C.T."/>
            <person name="Winkler M.E."/>
        </authorList>
    </citation>
    <scope>NUCLEOTIDE SEQUENCE [LARGE SCALE GENOMIC DNA]</scope>
    <source>
        <strain evidence="8 9">BUT-10</strain>
    </source>
</reference>
<evidence type="ECO:0000313" key="8">
    <source>
        <dbReference type="EMBL" id="RAK64994.1"/>
    </source>
</evidence>
<protein>
    <submittedName>
        <fullName evidence="8">Entericidin EcnA/B family protein</fullName>
    </submittedName>
</protein>
<keyword evidence="5" id="KW-0564">Palmitate</keyword>
<keyword evidence="9" id="KW-1185">Reference proteome</keyword>
<dbReference type="InterPro" id="IPR012556">
    <property type="entry name" value="Entericidin"/>
</dbReference>
<accession>A0A328BGJ2</accession>
<keyword evidence="6" id="KW-0449">Lipoprotein</keyword>
<gene>
    <name evidence="8" type="ORF">DJ019_13400</name>
</gene>
<evidence type="ECO:0000256" key="5">
    <source>
        <dbReference type="ARBA" id="ARBA00023139"/>
    </source>
</evidence>
<comment type="similarity">
    <text evidence="1">Belongs to the EcnA/EcnB lipoprotein family.</text>
</comment>
<keyword evidence="2" id="KW-1003">Cell membrane</keyword>
<feature type="signal peptide" evidence="7">
    <location>
        <begin position="1"/>
        <end position="17"/>
    </location>
</feature>
<dbReference type="RefSeq" id="WP_111276532.1">
    <property type="nucleotide sequence ID" value="NZ_QFYS01000005.1"/>
</dbReference>
<evidence type="ECO:0000256" key="7">
    <source>
        <dbReference type="SAM" id="SignalP"/>
    </source>
</evidence>
<dbReference type="GO" id="GO:0016020">
    <property type="term" value="C:membrane"/>
    <property type="evidence" value="ECO:0007669"/>
    <property type="project" value="InterPro"/>
</dbReference>
<proteinExistence type="inferred from homology"/>
<organism evidence="8 9">
    <name type="scientific">Phenylobacterium kunshanense</name>
    <dbReference type="NCBI Taxonomy" id="1445034"/>
    <lineage>
        <taxon>Bacteria</taxon>
        <taxon>Pseudomonadati</taxon>
        <taxon>Pseudomonadota</taxon>
        <taxon>Alphaproteobacteria</taxon>
        <taxon>Caulobacterales</taxon>
        <taxon>Caulobacteraceae</taxon>
        <taxon>Phenylobacterium</taxon>
    </lineage>
</organism>
<comment type="caution">
    <text evidence="8">The sequence shown here is derived from an EMBL/GenBank/DDBJ whole genome shotgun (WGS) entry which is preliminary data.</text>
</comment>
<evidence type="ECO:0000256" key="6">
    <source>
        <dbReference type="ARBA" id="ARBA00023288"/>
    </source>
</evidence>
<keyword evidence="4" id="KW-0472">Membrane</keyword>
<evidence type="ECO:0000256" key="3">
    <source>
        <dbReference type="ARBA" id="ARBA00022729"/>
    </source>
</evidence>
<evidence type="ECO:0000256" key="4">
    <source>
        <dbReference type="ARBA" id="ARBA00023136"/>
    </source>
</evidence>